<keyword evidence="4" id="KW-1003">Cell membrane</keyword>
<dbReference type="AlphaFoldDB" id="A0A846QWV0"/>
<dbReference type="PANTHER" id="PTHR33446:SF2">
    <property type="entry name" value="PROTEIN TONB"/>
    <property type="match status" value="1"/>
</dbReference>
<evidence type="ECO:0000256" key="8">
    <source>
        <dbReference type="ARBA" id="ARBA00022989"/>
    </source>
</evidence>
<dbReference type="Pfam" id="PF05569">
    <property type="entry name" value="Peptidase_M56"/>
    <property type="match status" value="1"/>
</dbReference>
<dbReference type="GO" id="GO:0031992">
    <property type="term" value="F:energy transducer activity"/>
    <property type="evidence" value="ECO:0007669"/>
    <property type="project" value="TreeGrafter"/>
</dbReference>
<dbReference type="NCBIfam" id="TIGR01352">
    <property type="entry name" value="tonB_Cterm"/>
    <property type="match status" value="2"/>
</dbReference>
<feature type="domain" description="TonB C-terminal" evidence="11">
    <location>
        <begin position="426"/>
        <end position="521"/>
    </location>
</feature>
<dbReference type="PROSITE" id="PS52015">
    <property type="entry name" value="TONB_CTD"/>
    <property type="match status" value="2"/>
</dbReference>
<keyword evidence="13" id="KW-1185">Reference proteome</keyword>
<organism evidence="12 13">
    <name type="scientific">Saonia flava</name>
    <dbReference type="NCBI Taxonomy" id="523696"/>
    <lineage>
        <taxon>Bacteria</taxon>
        <taxon>Pseudomonadati</taxon>
        <taxon>Bacteroidota</taxon>
        <taxon>Flavobacteriia</taxon>
        <taxon>Flavobacteriales</taxon>
        <taxon>Flavobacteriaceae</taxon>
        <taxon>Saonia</taxon>
    </lineage>
</organism>
<dbReference type="GO" id="GO:0015031">
    <property type="term" value="P:protein transport"/>
    <property type="evidence" value="ECO:0007669"/>
    <property type="project" value="UniProtKB-KW"/>
</dbReference>
<dbReference type="PANTHER" id="PTHR33446">
    <property type="entry name" value="PROTEIN TONB-RELATED"/>
    <property type="match status" value="1"/>
</dbReference>
<dbReference type="EMBL" id="JAATJJ010000001">
    <property type="protein sequence ID" value="NJB71062.1"/>
    <property type="molecule type" value="Genomic_DNA"/>
</dbReference>
<name>A0A846QWV0_9FLAO</name>
<evidence type="ECO:0000256" key="6">
    <source>
        <dbReference type="ARBA" id="ARBA00022692"/>
    </source>
</evidence>
<accession>A0A846QWV0</accession>
<sequence>MIQYILECIAFQLLFLIIYDLFLKRETFFQWNRVYLMGTFILSAILPWIKIEAFKTTVPQKFIAYPEYLWGMSMQEVVLSETNTSSVFDISWEYGILYGGMLLAVVLFAYKIHQILRLRKKGEVQYFKDFTQVLVQQSKVAFSFFKTIFMGDQIKDEEYENIVLHEMVHIKQKHSLDLMFFEIMRIVGWFNPLVYVYQSRISELHEFIADAQVAKTHKKEQYQLLLSQVFQTQNISFINPFFKSSLIKKRIVMLQKQKTKRIYQLKYLALVPLILGMLFYTSATEASYTYNETTLSLNDVKLINEIKNKIKKQVEIEGSISNVYLSSKLPSRFKSEEIIKKEDFFEYKILYRQYVNELLTVTYPALGEEVPEEILKKYGNPSLPSSKLYELYKVEKDLSETVIPFAKVDEVPIFPGCENIEDKKACFNEKIHEHIRKNFNYPKEAQEKGIQGRVNVMFTISKKGEMVDFRMRGPDSLLEKEAERIISRLPKMKPGKNGGKKVGVAYSIPITFKLKGSDDEVSSAVEKYNQLLEERDRLLKTSNDKNSIIVNLDKQLLALKNRISENLTNSLSNKNIPYGTVDQVPIFPGCEDVDDKKTCFNEKMIEHIKKNFWYPKDAQTEGVQGRVNIMFTINRDGNIANIRKRGPDRRLEDVAVGIISRLPKMKPGIHHGNAVNVPYSIPITFKL</sequence>
<keyword evidence="9 10" id="KW-0472">Membrane</keyword>
<proteinExistence type="inferred from homology"/>
<protein>
    <submittedName>
        <fullName evidence="12">TonB family protein</fullName>
    </submittedName>
</protein>
<keyword evidence="5" id="KW-0997">Cell inner membrane</keyword>
<evidence type="ECO:0000256" key="2">
    <source>
        <dbReference type="ARBA" id="ARBA00006555"/>
    </source>
</evidence>
<comment type="subcellular location">
    <subcellularLocation>
        <location evidence="1">Cell inner membrane</location>
        <topology evidence="1">Single-pass membrane protein</topology>
        <orientation evidence="1">Periplasmic side</orientation>
    </subcellularLocation>
</comment>
<dbReference type="InterPro" id="IPR008756">
    <property type="entry name" value="Peptidase_M56"/>
</dbReference>
<evidence type="ECO:0000259" key="11">
    <source>
        <dbReference type="PROSITE" id="PS52015"/>
    </source>
</evidence>
<evidence type="ECO:0000256" key="5">
    <source>
        <dbReference type="ARBA" id="ARBA00022519"/>
    </source>
</evidence>
<keyword evidence="7" id="KW-0653">Protein transport</keyword>
<feature type="transmembrane region" description="Helical" evidence="10">
    <location>
        <begin position="265"/>
        <end position="283"/>
    </location>
</feature>
<dbReference type="GO" id="GO:0055085">
    <property type="term" value="P:transmembrane transport"/>
    <property type="evidence" value="ECO:0007669"/>
    <property type="project" value="InterPro"/>
</dbReference>
<evidence type="ECO:0000313" key="13">
    <source>
        <dbReference type="Proteomes" id="UP000590442"/>
    </source>
</evidence>
<feature type="transmembrane region" description="Helical" evidence="10">
    <location>
        <begin position="6"/>
        <end position="22"/>
    </location>
</feature>
<dbReference type="Proteomes" id="UP000590442">
    <property type="component" value="Unassembled WGS sequence"/>
</dbReference>
<dbReference type="Gene3D" id="3.30.1150.10">
    <property type="match status" value="2"/>
</dbReference>
<feature type="transmembrane region" description="Helical" evidence="10">
    <location>
        <begin position="34"/>
        <end position="51"/>
    </location>
</feature>
<keyword evidence="3" id="KW-0813">Transport</keyword>
<evidence type="ECO:0000256" key="4">
    <source>
        <dbReference type="ARBA" id="ARBA00022475"/>
    </source>
</evidence>
<evidence type="ECO:0000256" key="9">
    <source>
        <dbReference type="ARBA" id="ARBA00023136"/>
    </source>
</evidence>
<feature type="transmembrane region" description="Helical" evidence="10">
    <location>
        <begin position="94"/>
        <end position="112"/>
    </location>
</feature>
<evidence type="ECO:0000256" key="10">
    <source>
        <dbReference type="SAM" id="Phobius"/>
    </source>
</evidence>
<comment type="caution">
    <text evidence="12">The sequence shown here is derived from an EMBL/GenBank/DDBJ whole genome shotgun (WGS) entry which is preliminary data.</text>
</comment>
<dbReference type="RefSeq" id="WP_245201412.1">
    <property type="nucleotide sequence ID" value="NZ_JAATJJ010000001.1"/>
</dbReference>
<dbReference type="Pfam" id="PF03544">
    <property type="entry name" value="TonB_C"/>
    <property type="match status" value="2"/>
</dbReference>
<reference evidence="12 13" key="1">
    <citation type="submission" date="2020-03" db="EMBL/GenBank/DDBJ databases">
        <title>Genomic Encyclopedia of Type Strains, Phase IV (KMG-IV): sequencing the most valuable type-strain genomes for metagenomic binning, comparative biology and taxonomic classification.</title>
        <authorList>
            <person name="Goeker M."/>
        </authorList>
    </citation>
    <scope>NUCLEOTIDE SEQUENCE [LARGE SCALE GENOMIC DNA]</scope>
    <source>
        <strain evidence="12 13">DSM 29762</strain>
    </source>
</reference>
<dbReference type="GO" id="GO:0098797">
    <property type="term" value="C:plasma membrane protein complex"/>
    <property type="evidence" value="ECO:0007669"/>
    <property type="project" value="TreeGrafter"/>
</dbReference>
<comment type="similarity">
    <text evidence="2">Belongs to the TonB family.</text>
</comment>
<gene>
    <name evidence="12" type="ORF">GGR42_001524</name>
</gene>
<dbReference type="InterPro" id="IPR051045">
    <property type="entry name" value="TonB-dependent_transducer"/>
</dbReference>
<evidence type="ECO:0000313" key="12">
    <source>
        <dbReference type="EMBL" id="NJB71062.1"/>
    </source>
</evidence>
<evidence type="ECO:0000256" key="7">
    <source>
        <dbReference type="ARBA" id="ARBA00022927"/>
    </source>
</evidence>
<dbReference type="InterPro" id="IPR006260">
    <property type="entry name" value="TonB/TolA_C"/>
</dbReference>
<keyword evidence="6 10" id="KW-0812">Transmembrane</keyword>
<dbReference type="InterPro" id="IPR037682">
    <property type="entry name" value="TonB_C"/>
</dbReference>
<dbReference type="CDD" id="cd07341">
    <property type="entry name" value="M56_BlaR1_MecR1_like"/>
    <property type="match status" value="1"/>
</dbReference>
<keyword evidence="8 10" id="KW-1133">Transmembrane helix</keyword>
<evidence type="ECO:0000256" key="3">
    <source>
        <dbReference type="ARBA" id="ARBA00022448"/>
    </source>
</evidence>
<feature type="domain" description="TonB C-terminal" evidence="11">
    <location>
        <begin position="599"/>
        <end position="687"/>
    </location>
</feature>
<dbReference type="SUPFAM" id="SSF74653">
    <property type="entry name" value="TolA/TonB C-terminal domain"/>
    <property type="match status" value="2"/>
</dbReference>
<evidence type="ECO:0000256" key="1">
    <source>
        <dbReference type="ARBA" id="ARBA00004383"/>
    </source>
</evidence>